<dbReference type="EMBL" id="BIFY01000017">
    <property type="protein sequence ID" value="GCE59488.1"/>
    <property type="molecule type" value="Genomic_DNA"/>
</dbReference>
<feature type="transmembrane region" description="Helical" evidence="1">
    <location>
        <begin position="12"/>
        <end position="33"/>
    </location>
</feature>
<organism evidence="2 3">
    <name type="scientific">Microcystis aeruginosa NIES-4285</name>
    <dbReference type="NCBI Taxonomy" id="2497681"/>
    <lineage>
        <taxon>Bacteria</taxon>
        <taxon>Bacillati</taxon>
        <taxon>Cyanobacteriota</taxon>
        <taxon>Cyanophyceae</taxon>
        <taxon>Oscillatoriophycideae</taxon>
        <taxon>Chroococcales</taxon>
        <taxon>Microcystaceae</taxon>
        <taxon>Microcystis</taxon>
    </lineage>
</organism>
<keyword evidence="1" id="KW-0472">Membrane</keyword>
<keyword evidence="1" id="KW-1133">Transmembrane helix</keyword>
<name>A0A402DBE0_MICAE</name>
<protein>
    <submittedName>
        <fullName evidence="2">Uncharacterized protein</fullName>
    </submittedName>
</protein>
<feature type="transmembrane region" description="Helical" evidence="1">
    <location>
        <begin position="78"/>
        <end position="99"/>
    </location>
</feature>
<feature type="transmembrane region" description="Helical" evidence="1">
    <location>
        <begin position="53"/>
        <end position="71"/>
    </location>
</feature>
<evidence type="ECO:0000313" key="2">
    <source>
        <dbReference type="EMBL" id="GCE59488.1"/>
    </source>
</evidence>
<evidence type="ECO:0000256" key="1">
    <source>
        <dbReference type="SAM" id="Phobius"/>
    </source>
</evidence>
<dbReference type="AlphaFoldDB" id="A0A402DBE0"/>
<evidence type="ECO:0000313" key="3">
    <source>
        <dbReference type="Proteomes" id="UP000289660"/>
    </source>
</evidence>
<dbReference type="Proteomes" id="UP000289660">
    <property type="component" value="Unassembled WGS sequence"/>
</dbReference>
<sequence>MQLERVLNQQLMISRYIILWLPMIVIGISNGILRETTYGKYLDELRAHQISTLTGILFFSLYIGTLVYFWGLESSGQAITIGLIWLVLTVGFEFLFGHFIAGHSWSRLGQDYNLLAGRVWIFVLLVITFAPLLFYQLFS</sequence>
<comment type="caution">
    <text evidence="2">The sequence shown here is derived from an EMBL/GenBank/DDBJ whole genome shotgun (WGS) entry which is preliminary data.</text>
</comment>
<gene>
    <name evidence="2" type="ORF">MiAbB_01406</name>
</gene>
<feature type="transmembrane region" description="Helical" evidence="1">
    <location>
        <begin position="119"/>
        <end position="138"/>
    </location>
</feature>
<accession>A0A402DBE0</accession>
<reference evidence="3" key="1">
    <citation type="submission" date="2018-12" db="EMBL/GenBank/DDBJ databases">
        <title>Genome sequence of Microcystis aeruginosa NIES-4285.</title>
        <authorList>
            <person name="Tanabe Y."/>
        </authorList>
    </citation>
    <scope>NUCLEOTIDE SEQUENCE [LARGE SCALE GENOMIC DNA]</scope>
    <source>
        <strain evidence="3">NIES-4285</strain>
    </source>
</reference>
<proteinExistence type="predicted"/>
<keyword evidence="1" id="KW-0812">Transmembrane</keyword>